<evidence type="ECO:0000256" key="2">
    <source>
        <dbReference type="ARBA" id="ARBA00012438"/>
    </source>
</evidence>
<dbReference type="SUPFAM" id="SSF52172">
    <property type="entry name" value="CheY-like"/>
    <property type="match status" value="1"/>
</dbReference>
<dbReference type="InterPro" id="IPR004358">
    <property type="entry name" value="Sig_transdc_His_kin-like_C"/>
</dbReference>
<dbReference type="InterPro" id="IPR015943">
    <property type="entry name" value="WD40/YVTN_repeat-like_dom_sf"/>
</dbReference>
<dbReference type="SMART" id="SM00448">
    <property type="entry name" value="REC"/>
    <property type="match status" value="1"/>
</dbReference>
<evidence type="ECO:0000259" key="9">
    <source>
        <dbReference type="PROSITE" id="PS50109"/>
    </source>
</evidence>
<dbReference type="Pfam" id="PF12833">
    <property type="entry name" value="HTH_18"/>
    <property type="match status" value="1"/>
</dbReference>
<dbReference type="CDD" id="cd17574">
    <property type="entry name" value="REC_OmpR"/>
    <property type="match status" value="1"/>
</dbReference>
<dbReference type="EC" id="2.7.13.3" evidence="2"/>
<dbReference type="FunFam" id="1.10.287.130:FF:000045">
    <property type="entry name" value="Two-component system sensor histidine kinase/response regulator"/>
    <property type="match status" value="1"/>
</dbReference>
<feature type="transmembrane region" description="Helical" evidence="7">
    <location>
        <begin position="873"/>
        <end position="894"/>
    </location>
</feature>
<keyword evidence="11" id="KW-0808">Transferase</keyword>
<dbReference type="SMART" id="SM00387">
    <property type="entry name" value="HATPase_c"/>
    <property type="match status" value="1"/>
</dbReference>
<dbReference type="Pfam" id="PF00512">
    <property type="entry name" value="HisKA"/>
    <property type="match status" value="1"/>
</dbReference>
<dbReference type="SMART" id="SM00388">
    <property type="entry name" value="HisKA"/>
    <property type="match status" value="1"/>
</dbReference>
<name>A0A4Y8KZC0_9BACT</name>
<feature type="modified residue" description="4-aspartylphosphate" evidence="6">
    <location>
        <position position="1230"/>
    </location>
</feature>
<dbReference type="SMART" id="SM00342">
    <property type="entry name" value="HTH_ARAC"/>
    <property type="match status" value="1"/>
</dbReference>
<comment type="caution">
    <text evidence="11">The sequence shown here is derived from an EMBL/GenBank/DDBJ whole genome shotgun (WGS) entry which is preliminary data.</text>
</comment>
<keyword evidence="7" id="KW-0812">Transmembrane</keyword>
<dbReference type="Gene3D" id="3.40.50.2300">
    <property type="match status" value="1"/>
</dbReference>
<dbReference type="PRINTS" id="PR00344">
    <property type="entry name" value="BCTRLSENSOR"/>
</dbReference>
<keyword evidence="3 6" id="KW-0597">Phosphoprotein</keyword>
<gene>
    <name evidence="11" type="ORF">E2605_17990</name>
</gene>
<dbReference type="FunFam" id="2.60.40.10:FF:000791">
    <property type="entry name" value="Two-component system sensor histidine kinase/response regulator"/>
    <property type="match status" value="1"/>
</dbReference>
<dbReference type="SUPFAM" id="SSF46689">
    <property type="entry name" value="Homeodomain-like"/>
    <property type="match status" value="1"/>
</dbReference>
<dbReference type="InterPro" id="IPR011006">
    <property type="entry name" value="CheY-like_superfamily"/>
</dbReference>
<dbReference type="Pfam" id="PF02518">
    <property type="entry name" value="HATPase_c"/>
    <property type="match status" value="1"/>
</dbReference>
<evidence type="ECO:0000259" key="10">
    <source>
        <dbReference type="PROSITE" id="PS50110"/>
    </source>
</evidence>
<dbReference type="STRING" id="1121485.GCA_000426485_01633"/>
<dbReference type="RefSeq" id="WP_134437426.1">
    <property type="nucleotide sequence ID" value="NZ_SOML01000015.1"/>
</dbReference>
<dbReference type="InterPro" id="IPR001789">
    <property type="entry name" value="Sig_transdc_resp-reg_receiver"/>
</dbReference>
<dbReference type="Gene3D" id="2.60.40.10">
    <property type="entry name" value="Immunoglobulins"/>
    <property type="match status" value="1"/>
</dbReference>
<sequence>MKKKLQILLIVVFGFVDLPTLDADNINFSQISTKNGLSQNTVRAITIDKNGFIWSGTLDGLNRYDGYNIRSYQPENALSDHRIRDLYVSSNGNLWVKTYKNEFSCYNPVADTFTHIEDETGKLLTYTNFNESSKGKIWLWGPTDGAICIQEKQNKKFDKTVYSSPSEGCSFFKEDSSGNIWIGTRKGLKKITKQGAVQIYYNDKYSFTHAIEIDKKIFFSTLESTLIIYNMQQNSFEEIVTTFGDPLISLYRFSAKELLVLTETQRLWIYNIPENKFYLSDLNNDIDYTKGEIWFVRDKQNAVWFYNQSGVLWYCNGIDYKIRKMSLLTTDVAVLIKSMHHSFAIDNIFLDSKGIFWIATYGYGLYCYNPKSEKLTNYTNQSNQHSLPSNYLLSIAEDRFGNIWIGSEYAGLIRVVKNPDYVHIMRPEINNIVGKTNNVRSICEDSNGNIWIGLKNGSLYVYNSMITEGRYIAENLNPYALVEDGQRRMWVGSKGGGIYLFDINTFKKINYFTHKDNDPTSLHDKEIFHLIKDNKERIWVASFKGGISVIIENEKGKNFIFRNFLSDKGNQSMFRYLLQDREGMIWAGSSDGLIKFDPDKLIQNPDAYTSYKMNPNQLNSLSSNDIKTIFQDREGVIWIGTAGGGLNKYVKATKKNPEHFQSFVINKGMPENYVVGMLEYNGYLWLSSEGGLSRFNKTDYSVVTFQFAQNIYGNIFNEGAAFKRKNGTMLWGSLDGLMMFDPQKFKPDTLTPKALITGLQIDKIDWRNIDPLSKNKSITYTDNIKLSNKQNVFTIEFATLDLRNPEKNCYTYILENYDRAWSTPSHSNIATYKNLPPGKYIFKVKGTNSFGIWNEEYTSLEITITPPIWKSSIAYVLYSLMILLLFYIVFRLIIKFNRLNNAIEIEKQLTNHKLRFFTNISHEFRTPLTLIQGAVENMSELHSLPEAAYKQLAVLNRNSLNLRRLIDQLLEFRKLQNDVLKLDLEEIDIVDFSYNIYTGFRELAERRAINYLFTNAVESLFLLVDRKKLDKVIYNLLSNAFKYTPKEGTIEVLLTEEQSAQKCVIAIIDSGIGVSKDKQHLLFSRFSQINYSDSGTGIGLSLVKEFVEVHKGKVYFEDNVGGGSIFKIELSTDKNIYTGENLLTDKKDSDIIESHPDTKHFIYQSILEPIETINSSIIENYRLLIIDDNDDIRNFLMDGFRDRLSVDSAVDGKDGLHKAIETNPDIIICDVMMPEMDGFEVTRQLKEEFQTCHIPIILVTAHSSIEHQLEGIDSGADAYITKPFSLKYVQKRVIKLIEQRELLKKRFSKEFVIDETLINTTEEDKTFYEKIEKILDNNYHNSLFTIEKFVELSGYGRTTFFKKVKGITGFAPNELIKIKRLTESAILLKNSGFNVSEISYKVGFEDPFYFSKCFKIHFNCTPSQYKKGRVDI</sequence>
<evidence type="ECO:0000259" key="8">
    <source>
        <dbReference type="PROSITE" id="PS01124"/>
    </source>
</evidence>
<dbReference type="Pfam" id="PF00072">
    <property type="entry name" value="Response_reg"/>
    <property type="match status" value="1"/>
</dbReference>
<dbReference type="Gene3D" id="1.10.287.130">
    <property type="match status" value="1"/>
</dbReference>
<dbReference type="InterPro" id="IPR003661">
    <property type="entry name" value="HisK_dim/P_dom"/>
</dbReference>
<keyword evidence="4" id="KW-0805">Transcription regulation</keyword>
<dbReference type="GO" id="GO:0000155">
    <property type="term" value="F:phosphorelay sensor kinase activity"/>
    <property type="evidence" value="ECO:0007669"/>
    <property type="project" value="InterPro"/>
</dbReference>
<feature type="domain" description="HTH araC/xylS-type" evidence="8">
    <location>
        <begin position="1329"/>
        <end position="1428"/>
    </location>
</feature>
<dbReference type="Gene3D" id="2.130.10.10">
    <property type="entry name" value="YVTN repeat-like/Quinoprotein amine dehydrogenase"/>
    <property type="match status" value="4"/>
</dbReference>
<evidence type="ECO:0000256" key="3">
    <source>
        <dbReference type="ARBA" id="ARBA00022553"/>
    </source>
</evidence>
<dbReference type="InterPro" id="IPR005467">
    <property type="entry name" value="His_kinase_dom"/>
</dbReference>
<evidence type="ECO:0000313" key="12">
    <source>
        <dbReference type="Proteomes" id="UP000297861"/>
    </source>
</evidence>
<dbReference type="GO" id="GO:0043565">
    <property type="term" value="F:sequence-specific DNA binding"/>
    <property type="evidence" value="ECO:0007669"/>
    <property type="project" value="InterPro"/>
</dbReference>
<reference evidence="11 12" key="1">
    <citation type="submission" date="2019-03" db="EMBL/GenBank/DDBJ databases">
        <title>San Antonio Military Medical Center submission to MRSN (WRAIR), pending publication.</title>
        <authorList>
            <person name="Blyth D.M."/>
            <person name="Mccarthy S.L."/>
            <person name="Schall S.E."/>
            <person name="Stam J.A."/>
            <person name="Ong A.C."/>
            <person name="Mcgann P.T."/>
        </authorList>
    </citation>
    <scope>NUCLEOTIDE SEQUENCE [LARGE SCALE GENOMIC DNA]</scope>
    <source>
        <strain evidence="11 12">MRSN571793</strain>
    </source>
</reference>
<dbReference type="InterPro" id="IPR011110">
    <property type="entry name" value="Reg_prop"/>
</dbReference>
<dbReference type="OrthoDB" id="1108380at2"/>
<dbReference type="Proteomes" id="UP000297861">
    <property type="component" value="Unassembled WGS sequence"/>
</dbReference>
<keyword evidence="11" id="KW-0418">Kinase</keyword>
<dbReference type="PROSITE" id="PS50109">
    <property type="entry name" value="HIS_KIN"/>
    <property type="match status" value="1"/>
</dbReference>
<evidence type="ECO:0000256" key="5">
    <source>
        <dbReference type="ARBA" id="ARBA00023163"/>
    </source>
</evidence>
<dbReference type="Pfam" id="PF07494">
    <property type="entry name" value="Reg_prop"/>
    <property type="match status" value="4"/>
</dbReference>
<dbReference type="InterPro" id="IPR009057">
    <property type="entry name" value="Homeodomain-like_sf"/>
</dbReference>
<proteinExistence type="predicted"/>
<feature type="domain" description="Histidine kinase" evidence="9">
    <location>
        <begin position="919"/>
        <end position="1134"/>
    </location>
</feature>
<dbReference type="SUPFAM" id="SSF55874">
    <property type="entry name" value="ATPase domain of HSP90 chaperone/DNA topoisomerase II/histidine kinase"/>
    <property type="match status" value="1"/>
</dbReference>
<dbReference type="InterPro" id="IPR003594">
    <property type="entry name" value="HATPase_dom"/>
</dbReference>
<dbReference type="PROSITE" id="PS50110">
    <property type="entry name" value="RESPONSE_REGULATORY"/>
    <property type="match status" value="1"/>
</dbReference>
<dbReference type="SUPFAM" id="SSF63829">
    <property type="entry name" value="Calcium-dependent phosphotriesterase"/>
    <property type="match status" value="3"/>
</dbReference>
<dbReference type="InterPro" id="IPR036097">
    <property type="entry name" value="HisK_dim/P_sf"/>
</dbReference>
<evidence type="ECO:0000256" key="7">
    <source>
        <dbReference type="SAM" id="Phobius"/>
    </source>
</evidence>
<dbReference type="InterPro" id="IPR011123">
    <property type="entry name" value="Y_Y_Y"/>
</dbReference>
<evidence type="ECO:0000256" key="6">
    <source>
        <dbReference type="PROSITE-ProRule" id="PRU00169"/>
    </source>
</evidence>
<evidence type="ECO:0000256" key="4">
    <source>
        <dbReference type="ARBA" id="ARBA00023015"/>
    </source>
</evidence>
<evidence type="ECO:0000256" key="1">
    <source>
        <dbReference type="ARBA" id="ARBA00000085"/>
    </source>
</evidence>
<dbReference type="InterPro" id="IPR036890">
    <property type="entry name" value="HATPase_C_sf"/>
</dbReference>
<dbReference type="PROSITE" id="PS01124">
    <property type="entry name" value="HTH_ARAC_FAMILY_2"/>
    <property type="match status" value="1"/>
</dbReference>
<evidence type="ECO:0000313" key="11">
    <source>
        <dbReference type="EMBL" id="TFD93006.1"/>
    </source>
</evidence>
<feature type="domain" description="Response regulatory" evidence="10">
    <location>
        <begin position="1182"/>
        <end position="1297"/>
    </location>
</feature>
<dbReference type="PANTHER" id="PTHR43547">
    <property type="entry name" value="TWO-COMPONENT HISTIDINE KINASE"/>
    <property type="match status" value="1"/>
</dbReference>
<dbReference type="GO" id="GO:0003700">
    <property type="term" value="F:DNA-binding transcription factor activity"/>
    <property type="evidence" value="ECO:0007669"/>
    <property type="project" value="InterPro"/>
</dbReference>
<keyword evidence="7" id="KW-1133">Transmembrane helix</keyword>
<dbReference type="Gene3D" id="3.30.565.10">
    <property type="entry name" value="Histidine kinase-like ATPase, C-terminal domain"/>
    <property type="match status" value="1"/>
</dbReference>
<organism evidence="11 12">
    <name type="scientific">Dysgonomonas capnocytophagoides</name>
    <dbReference type="NCBI Taxonomy" id="45254"/>
    <lineage>
        <taxon>Bacteria</taxon>
        <taxon>Pseudomonadati</taxon>
        <taxon>Bacteroidota</taxon>
        <taxon>Bacteroidia</taxon>
        <taxon>Bacteroidales</taxon>
        <taxon>Dysgonomonadaceae</taxon>
        <taxon>Dysgonomonas</taxon>
    </lineage>
</organism>
<protein>
    <recommendedName>
        <fullName evidence="2">histidine kinase</fullName>
        <ecNumber evidence="2">2.7.13.3</ecNumber>
    </recommendedName>
</protein>
<keyword evidence="5" id="KW-0804">Transcription</keyword>
<dbReference type="CDD" id="cd00082">
    <property type="entry name" value="HisKA"/>
    <property type="match status" value="1"/>
</dbReference>
<keyword evidence="7" id="KW-0472">Membrane</keyword>
<dbReference type="SUPFAM" id="SSF47384">
    <property type="entry name" value="Homodimeric domain of signal transducing histidine kinase"/>
    <property type="match status" value="1"/>
</dbReference>
<accession>A0A4Y8KZC0</accession>
<dbReference type="InterPro" id="IPR018060">
    <property type="entry name" value="HTH_AraC"/>
</dbReference>
<dbReference type="PANTHER" id="PTHR43547:SF2">
    <property type="entry name" value="HYBRID SIGNAL TRANSDUCTION HISTIDINE KINASE C"/>
    <property type="match status" value="1"/>
</dbReference>
<keyword evidence="12" id="KW-1185">Reference proteome</keyword>
<dbReference type="Gene3D" id="1.10.10.60">
    <property type="entry name" value="Homeodomain-like"/>
    <property type="match status" value="1"/>
</dbReference>
<comment type="catalytic activity">
    <reaction evidence="1">
        <text>ATP + protein L-histidine = ADP + protein N-phospho-L-histidine.</text>
        <dbReference type="EC" id="2.7.13.3"/>
    </reaction>
</comment>
<dbReference type="Pfam" id="PF07495">
    <property type="entry name" value="Y_Y_Y"/>
    <property type="match status" value="1"/>
</dbReference>
<dbReference type="EMBL" id="SOML01000015">
    <property type="protein sequence ID" value="TFD93006.1"/>
    <property type="molecule type" value="Genomic_DNA"/>
</dbReference>
<dbReference type="InterPro" id="IPR013783">
    <property type="entry name" value="Ig-like_fold"/>
</dbReference>